<dbReference type="PANTHER" id="PTHR13847:SF281">
    <property type="entry name" value="FAD DEPENDENT OXIDOREDUCTASE DOMAIN-CONTAINING PROTEIN"/>
    <property type="match status" value="1"/>
</dbReference>
<dbReference type="OrthoDB" id="9806601at2"/>
<dbReference type="AlphaFoldDB" id="A0A1G7FHY2"/>
<dbReference type="InterPro" id="IPR006076">
    <property type="entry name" value="FAD-dep_OxRdtase"/>
</dbReference>
<dbReference type="Gene3D" id="3.30.9.10">
    <property type="entry name" value="D-Amino Acid Oxidase, subunit A, domain 2"/>
    <property type="match status" value="1"/>
</dbReference>
<evidence type="ECO:0000259" key="2">
    <source>
        <dbReference type="Pfam" id="PF01266"/>
    </source>
</evidence>
<keyword evidence="4" id="KW-1185">Reference proteome</keyword>
<protein>
    <submittedName>
        <fullName evidence="3">Glycine/D-amino acid oxidase</fullName>
    </submittedName>
</protein>
<name>A0A1G7FHY2_9RHOB</name>
<dbReference type="SUPFAM" id="SSF51905">
    <property type="entry name" value="FAD/NAD(P)-binding domain"/>
    <property type="match status" value="1"/>
</dbReference>
<dbReference type="InterPro" id="IPR036188">
    <property type="entry name" value="FAD/NAD-bd_sf"/>
</dbReference>
<dbReference type="RefSeq" id="WP_089959294.1">
    <property type="nucleotide sequence ID" value="NZ_FNAV01000007.1"/>
</dbReference>
<dbReference type="Proteomes" id="UP000198994">
    <property type="component" value="Unassembled WGS sequence"/>
</dbReference>
<dbReference type="EMBL" id="FNAV01000007">
    <property type="protein sequence ID" value="SDE75462.1"/>
    <property type="molecule type" value="Genomic_DNA"/>
</dbReference>
<feature type="domain" description="FAD dependent oxidoreductase" evidence="2">
    <location>
        <begin position="32"/>
        <end position="387"/>
    </location>
</feature>
<gene>
    <name evidence="3" type="ORF">SAMN04488105_10784</name>
</gene>
<sequence length="440" mass="48637">MTKFSPFDETLWHATAVDAPDTGPLEGTVRTDICVVGGGYSGLTTAIELRRRGHEVVLLEAQEAGFGGSGRNAGHCTPTFSYLTLDDLRSHLGTERANRLIRRQTSGADMAAEYIRDFQISCEWKQNGYFQGALSPSRIARIRKKAESYASVGCPSGLVDAEEAKRLTGSERFFGGWLLRSGGHLNPLSYSRGLARAALQEGARIFTRSKVTKVERMGQRWHVKTDGGEVVADKVIMATGAYTDGGWKGLDKTFRIKKVILAATSPLPEDVRAQVIPFDGTMHDGRGDIFVYKYNREGRIVASMFPVGRRGRDLEYTRQMLMDRLRWLHPQVPEATTWDYYWTGELDMQRHTIPRLYGLGPGVLACTGLSGRGVPTGTMLGGILADWAEGTPEKDLPLPVERLHSAPAYMSMAPGLVLRWYGFQDNMAARRDGVELPPHA</sequence>
<dbReference type="Gene3D" id="3.50.50.60">
    <property type="entry name" value="FAD/NAD(P)-binding domain"/>
    <property type="match status" value="1"/>
</dbReference>
<evidence type="ECO:0000256" key="1">
    <source>
        <dbReference type="ARBA" id="ARBA00023002"/>
    </source>
</evidence>
<dbReference type="GO" id="GO:0016491">
    <property type="term" value="F:oxidoreductase activity"/>
    <property type="evidence" value="ECO:0007669"/>
    <property type="project" value="UniProtKB-KW"/>
</dbReference>
<reference evidence="4" key="1">
    <citation type="submission" date="2016-10" db="EMBL/GenBank/DDBJ databases">
        <authorList>
            <person name="Varghese N."/>
            <person name="Submissions S."/>
        </authorList>
    </citation>
    <scope>NUCLEOTIDE SEQUENCE [LARGE SCALE GENOMIC DNA]</scope>
    <source>
        <strain evidence="4">DSM 10146</strain>
    </source>
</reference>
<dbReference type="Pfam" id="PF01266">
    <property type="entry name" value="DAO"/>
    <property type="match status" value="1"/>
</dbReference>
<organism evidence="3 4">
    <name type="scientific">Salipiger thiooxidans</name>
    <dbReference type="NCBI Taxonomy" id="282683"/>
    <lineage>
        <taxon>Bacteria</taxon>
        <taxon>Pseudomonadati</taxon>
        <taxon>Pseudomonadota</taxon>
        <taxon>Alphaproteobacteria</taxon>
        <taxon>Rhodobacterales</taxon>
        <taxon>Roseobacteraceae</taxon>
        <taxon>Salipiger</taxon>
    </lineage>
</organism>
<dbReference type="PANTHER" id="PTHR13847">
    <property type="entry name" value="SARCOSINE DEHYDROGENASE-RELATED"/>
    <property type="match status" value="1"/>
</dbReference>
<accession>A0A1G7FHY2</accession>
<keyword evidence="1" id="KW-0560">Oxidoreductase</keyword>
<dbReference type="STRING" id="282683.SAMN04488105_10784"/>
<dbReference type="GO" id="GO:0005737">
    <property type="term" value="C:cytoplasm"/>
    <property type="evidence" value="ECO:0007669"/>
    <property type="project" value="TreeGrafter"/>
</dbReference>
<evidence type="ECO:0000313" key="4">
    <source>
        <dbReference type="Proteomes" id="UP000198994"/>
    </source>
</evidence>
<proteinExistence type="predicted"/>
<evidence type="ECO:0000313" key="3">
    <source>
        <dbReference type="EMBL" id="SDE75462.1"/>
    </source>
</evidence>